<keyword evidence="1" id="KW-0472">Membrane</keyword>
<proteinExistence type="predicted"/>
<reference evidence="3" key="1">
    <citation type="submission" date="2010-08" db="EMBL/GenBank/DDBJ databases">
        <authorList>
            <consortium name="Caenorhabditis japonica Sequencing Consortium"/>
            <person name="Wilson R.K."/>
        </authorList>
    </citation>
    <scope>NUCLEOTIDE SEQUENCE [LARGE SCALE GENOMIC DNA]</scope>
    <source>
        <strain evidence="3">DF5081</strain>
    </source>
</reference>
<feature type="transmembrane region" description="Helical" evidence="1">
    <location>
        <begin position="35"/>
        <end position="57"/>
    </location>
</feature>
<accession>A0A8R1ECU6</accession>
<keyword evidence="1" id="KW-1133">Transmembrane helix</keyword>
<keyword evidence="1" id="KW-0812">Transmembrane</keyword>
<dbReference type="AlphaFoldDB" id="A0A8R1ECU6"/>
<sequence length="161" mass="18240">MICDHFLSILLLLLVILSLPLYGHVRDVRHRQLPVLNPLLSNYLLFTSTLAAVYLIAPHHTVGCWFVLSAHRLISQVANQPAIRLIHTQFFVPSSPFLSPLSRFSFGRVVLVVFVYVVRIVSAPHISLLQQQQSSVQFIGKRRGDGEETRIYTSLIQTRIA</sequence>
<feature type="transmembrane region" description="Helical" evidence="1">
    <location>
        <begin position="104"/>
        <end position="122"/>
    </location>
</feature>
<reference evidence="2" key="2">
    <citation type="submission" date="2022-06" db="UniProtKB">
        <authorList>
            <consortium name="EnsemblMetazoa"/>
        </authorList>
    </citation>
    <scope>IDENTIFICATION</scope>
    <source>
        <strain evidence="2">DF5081</strain>
    </source>
</reference>
<evidence type="ECO:0000313" key="3">
    <source>
        <dbReference type="Proteomes" id="UP000005237"/>
    </source>
</evidence>
<dbReference type="EnsemblMetazoa" id="CJA32396.1">
    <property type="protein sequence ID" value="CJA32396.1"/>
    <property type="gene ID" value="WBGene00208243"/>
</dbReference>
<dbReference type="Proteomes" id="UP000005237">
    <property type="component" value="Unassembled WGS sequence"/>
</dbReference>
<feature type="transmembrane region" description="Helical" evidence="1">
    <location>
        <begin position="6"/>
        <end position="23"/>
    </location>
</feature>
<name>A0A8R1ECU6_CAEJA</name>
<evidence type="ECO:0000256" key="1">
    <source>
        <dbReference type="SAM" id="Phobius"/>
    </source>
</evidence>
<keyword evidence="3" id="KW-1185">Reference proteome</keyword>
<protein>
    <submittedName>
        <fullName evidence="2">Uncharacterized protein</fullName>
    </submittedName>
</protein>
<organism evidence="2 3">
    <name type="scientific">Caenorhabditis japonica</name>
    <dbReference type="NCBI Taxonomy" id="281687"/>
    <lineage>
        <taxon>Eukaryota</taxon>
        <taxon>Metazoa</taxon>
        <taxon>Ecdysozoa</taxon>
        <taxon>Nematoda</taxon>
        <taxon>Chromadorea</taxon>
        <taxon>Rhabditida</taxon>
        <taxon>Rhabditina</taxon>
        <taxon>Rhabditomorpha</taxon>
        <taxon>Rhabditoidea</taxon>
        <taxon>Rhabditidae</taxon>
        <taxon>Peloderinae</taxon>
        <taxon>Caenorhabditis</taxon>
    </lineage>
</organism>
<evidence type="ECO:0000313" key="2">
    <source>
        <dbReference type="EnsemblMetazoa" id="CJA32396.1"/>
    </source>
</evidence>